<keyword evidence="2" id="KW-1185">Reference proteome</keyword>
<evidence type="ECO:0000313" key="1">
    <source>
        <dbReference type="EMBL" id="KAK3276805.1"/>
    </source>
</evidence>
<dbReference type="AlphaFoldDB" id="A0AAE0GEK6"/>
<protein>
    <submittedName>
        <fullName evidence="1">Uncharacterized protein</fullName>
    </submittedName>
</protein>
<sequence length="168" mass="18797">MLGSFDDEIVLFEAVAYALSVSPSRPLWCGTNLHFHVVDLKYQLQLKEAYWFNARLTSLMANTFTVENSCADRFRISWGDYPDSSMEFVRYKSRMGISARYGLYVCDQARLAIGGQALSIPAVSKCDASVCAVAVECAITRIATVVVMLPGTAWCLGVLRFDERRMQL</sequence>
<comment type="caution">
    <text evidence="1">The sequence shown here is derived from an EMBL/GenBank/DDBJ whole genome shotgun (WGS) entry which is preliminary data.</text>
</comment>
<organism evidence="1 2">
    <name type="scientific">Cymbomonas tetramitiformis</name>
    <dbReference type="NCBI Taxonomy" id="36881"/>
    <lineage>
        <taxon>Eukaryota</taxon>
        <taxon>Viridiplantae</taxon>
        <taxon>Chlorophyta</taxon>
        <taxon>Pyramimonadophyceae</taxon>
        <taxon>Pyramimonadales</taxon>
        <taxon>Pyramimonadaceae</taxon>
        <taxon>Cymbomonas</taxon>
    </lineage>
</organism>
<dbReference type="Proteomes" id="UP001190700">
    <property type="component" value="Unassembled WGS sequence"/>
</dbReference>
<gene>
    <name evidence="1" type="ORF">CYMTET_15147</name>
</gene>
<dbReference type="EMBL" id="LGRX02006375">
    <property type="protein sequence ID" value="KAK3276805.1"/>
    <property type="molecule type" value="Genomic_DNA"/>
</dbReference>
<name>A0AAE0GEK6_9CHLO</name>
<evidence type="ECO:0000313" key="2">
    <source>
        <dbReference type="Proteomes" id="UP001190700"/>
    </source>
</evidence>
<proteinExistence type="predicted"/>
<accession>A0AAE0GEK6</accession>
<reference evidence="1 2" key="1">
    <citation type="journal article" date="2015" name="Genome Biol. Evol.">
        <title>Comparative Genomics of a Bacterivorous Green Alga Reveals Evolutionary Causalities and Consequences of Phago-Mixotrophic Mode of Nutrition.</title>
        <authorList>
            <person name="Burns J.A."/>
            <person name="Paasch A."/>
            <person name="Narechania A."/>
            <person name="Kim E."/>
        </authorList>
    </citation>
    <scope>NUCLEOTIDE SEQUENCE [LARGE SCALE GENOMIC DNA]</scope>
    <source>
        <strain evidence="1 2">PLY_AMNH</strain>
    </source>
</reference>